<proteinExistence type="predicted"/>
<dbReference type="InParanoid" id="G2XPZ2"/>
<organism evidence="1 2">
    <name type="scientific">Botryotinia fuckeliana (strain T4)</name>
    <name type="common">Noble rot fungus</name>
    <name type="synonym">Botrytis cinerea</name>
    <dbReference type="NCBI Taxonomy" id="999810"/>
    <lineage>
        <taxon>Eukaryota</taxon>
        <taxon>Fungi</taxon>
        <taxon>Dikarya</taxon>
        <taxon>Ascomycota</taxon>
        <taxon>Pezizomycotina</taxon>
        <taxon>Leotiomycetes</taxon>
        <taxon>Helotiales</taxon>
        <taxon>Sclerotiniaceae</taxon>
        <taxon>Botrytis</taxon>
    </lineage>
</organism>
<evidence type="ECO:0000313" key="1">
    <source>
        <dbReference type="EMBL" id="CCD42880.1"/>
    </source>
</evidence>
<evidence type="ECO:0008006" key="3">
    <source>
        <dbReference type="Google" id="ProtNLM"/>
    </source>
</evidence>
<protein>
    <recommendedName>
        <fullName evidence="3">Aminoglycoside phosphotransferase domain-containing protein</fullName>
    </recommendedName>
</protein>
<accession>G2XPZ2</accession>
<dbReference type="EMBL" id="FQ790250">
    <property type="protein sequence ID" value="CCD42880.1"/>
    <property type="molecule type" value="Genomic_DNA"/>
</dbReference>
<gene>
    <name evidence="1" type="ORF">BofuT4_P071760.1</name>
</gene>
<reference evidence="2" key="1">
    <citation type="journal article" date="2011" name="PLoS Genet.">
        <title>Genomic analysis of the necrotrophic fungal pathogens Sclerotinia sclerotiorum and Botrytis cinerea.</title>
        <authorList>
            <person name="Amselem J."/>
            <person name="Cuomo C.A."/>
            <person name="van Kan J.A."/>
            <person name="Viaud M."/>
            <person name="Benito E.P."/>
            <person name="Couloux A."/>
            <person name="Coutinho P.M."/>
            <person name="de Vries R.P."/>
            <person name="Dyer P.S."/>
            <person name="Fillinger S."/>
            <person name="Fournier E."/>
            <person name="Gout L."/>
            <person name="Hahn M."/>
            <person name="Kohn L."/>
            <person name="Lapalu N."/>
            <person name="Plummer K.M."/>
            <person name="Pradier J.M."/>
            <person name="Quevillon E."/>
            <person name="Sharon A."/>
            <person name="Simon A."/>
            <person name="ten Have A."/>
            <person name="Tudzynski B."/>
            <person name="Tudzynski P."/>
            <person name="Wincker P."/>
            <person name="Andrew M."/>
            <person name="Anthouard V."/>
            <person name="Beever R.E."/>
            <person name="Beffa R."/>
            <person name="Benoit I."/>
            <person name="Bouzid O."/>
            <person name="Brault B."/>
            <person name="Chen Z."/>
            <person name="Choquer M."/>
            <person name="Collemare J."/>
            <person name="Cotton P."/>
            <person name="Danchin E.G."/>
            <person name="Da Silva C."/>
            <person name="Gautier A."/>
            <person name="Giraud C."/>
            <person name="Giraud T."/>
            <person name="Gonzalez C."/>
            <person name="Grossetete S."/>
            <person name="Guldener U."/>
            <person name="Henrissat B."/>
            <person name="Howlett B.J."/>
            <person name="Kodira C."/>
            <person name="Kretschmer M."/>
            <person name="Lappartient A."/>
            <person name="Leroch M."/>
            <person name="Levis C."/>
            <person name="Mauceli E."/>
            <person name="Neuveglise C."/>
            <person name="Oeser B."/>
            <person name="Pearson M."/>
            <person name="Poulain J."/>
            <person name="Poussereau N."/>
            <person name="Quesneville H."/>
            <person name="Rascle C."/>
            <person name="Schumacher J."/>
            <person name="Segurens B."/>
            <person name="Sexton A."/>
            <person name="Silva E."/>
            <person name="Sirven C."/>
            <person name="Soanes D.M."/>
            <person name="Talbot N.J."/>
            <person name="Templeton M."/>
            <person name="Yandava C."/>
            <person name="Yarden O."/>
            <person name="Zeng Q."/>
            <person name="Rollins J.A."/>
            <person name="Lebrun M.H."/>
            <person name="Dickman M."/>
        </authorList>
    </citation>
    <scope>NUCLEOTIDE SEQUENCE [LARGE SCALE GENOMIC DNA]</scope>
    <source>
        <strain evidence="2">T4</strain>
    </source>
</reference>
<sequence length="127" mass="14103">MTEVSENLLYDPATYRVTALLDYDFANILHPAHEFFQSFGTSGVQFLGWSRDKEAEVLRTSQLTGFLRHLHSPISGPGALSASTNSKYNTIALMLQQYCLPRKDSTSFHPIFSVAGKFVLVAASRDS</sequence>
<name>G2XPZ2_BOTF4</name>
<dbReference type="HOGENOM" id="CLU_1970190_0_0_1"/>
<dbReference type="AlphaFoldDB" id="G2XPZ2"/>
<dbReference type="OrthoDB" id="2831558at2759"/>
<evidence type="ECO:0000313" key="2">
    <source>
        <dbReference type="Proteomes" id="UP000008177"/>
    </source>
</evidence>
<dbReference type="Proteomes" id="UP000008177">
    <property type="component" value="Unplaced contigs"/>
</dbReference>
<dbReference type="STRING" id="999810.G2XPZ2"/>